<dbReference type="GeneID" id="107770511"/>
<proteinExistence type="predicted"/>
<dbReference type="RefSeq" id="XP_016445317.1">
    <property type="nucleotide sequence ID" value="XM_016589831.2"/>
</dbReference>
<evidence type="ECO:0000256" key="2">
    <source>
        <dbReference type="SAM" id="MobiDB-lite"/>
    </source>
</evidence>
<evidence type="ECO:0000313" key="3">
    <source>
        <dbReference type="Proteomes" id="UP000790787"/>
    </source>
</evidence>
<feature type="region of interest" description="Disordered" evidence="2">
    <location>
        <begin position="92"/>
        <end position="249"/>
    </location>
</feature>
<dbReference type="KEGG" id="nta:107770511"/>
<keyword evidence="3" id="KW-1185">Reference proteome</keyword>
<sequence length="295" mass="33218">MISEGNTDAKWSEKKMEKEDGLRTVECLRGRLLAERAASRKAKEDAELLGNKLIELENKLKEETRSRNKAEKKLNFFIKKLESLNISYVSDESEHSSLLDTSEISSITSATVSSTKPSEDKEQNSQFTGSMVSEFVESIGRRKSSSEYLDDHSQELISQKCEKKEPIQKGISQEKSINLEQNATQMTISSKDDHSHSKGEQHLGKSSELQISNSDVNSSKSSLKEQEKNGEDETHQQEENVSNSLALVPIDLPKPKETIDPVVLDTTVREVLDALRHAKEKLQTQLERRSMIRVG</sequence>
<accession>A0A1S3Y012</accession>
<dbReference type="OMA" id="CLRGRLI"/>
<evidence type="ECO:0000313" key="4">
    <source>
        <dbReference type="RefSeq" id="XP_016445317.1"/>
    </source>
</evidence>
<protein>
    <submittedName>
        <fullName evidence="4">Claspin</fullName>
    </submittedName>
    <submittedName>
        <fullName evidence="4">Uncharacterized protein LOC107770511</fullName>
    </submittedName>
</protein>
<dbReference type="PANTHER" id="PTHR33701:SF10">
    <property type="entry name" value="CLASPIN-LIKE"/>
    <property type="match status" value="1"/>
</dbReference>
<feature type="coiled-coil region" evidence="1">
    <location>
        <begin position="39"/>
        <end position="80"/>
    </location>
</feature>
<feature type="region of interest" description="Disordered" evidence="2">
    <location>
        <begin position="1"/>
        <end position="21"/>
    </location>
</feature>
<feature type="compositionally biased region" description="Polar residues" evidence="2">
    <location>
        <begin position="170"/>
        <end position="189"/>
    </location>
</feature>
<reference evidence="3" key="1">
    <citation type="journal article" date="2014" name="Nat. Commun.">
        <title>The tobacco genome sequence and its comparison with those of tomato and potato.</title>
        <authorList>
            <person name="Sierro N."/>
            <person name="Battey J.N."/>
            <person name="Ouadi S."/>
            <person name="Bakaher N."/>
            <person name="Bovet L."/>
            <person name="Willig A."/>
            <person name="Goepfert S."/>
            <person name="Peitsch M.C."/>
            <person name="Ivanov N.V."/>
        </authorList>
    </citation>
    <scope>NUCLEOTIDE SEQUENCE [LARGE SCALE GENOMIC DNA]</scope>
</reference>
<feature type="compositionally biased region" description="Basic and acidic residues" evidence="2">
    <location>
        <begin position="222"/>
        <end position="238"/>
    </location>
</feature>
<feature type="compositionally biased region" description="Basic and acidic residues" evidence="2">
    <location>
        <begin position="190"/>
        <end position="205"/>
    </location>
</feature>
<organism evidence="3 4">
    <name type="scientific">Nicotiana tabacum</name>
    <name type="common">Common tobacco</name>
    <dbReference type="NCBI Taxonomy" id="4097"/>
    <lineage>
        <taxon>Eukaryota</taxon>
        <taxon>Viridiplantae</taxon>
        <taxon>Streptophyta</taxon>
        <taxon>Embryophyta</taxon>
        <taxon>Tracheophyta</taxon>
        <taxon>Spermatophyta</taxon>
        <taxon>Magnoliopsida</taxon>
        <taxon>eudicotyledons</taxon>
        <taxon>Gunneridae</taxon>
        <taxon>Pentapetalae</taxon>
        <taxon>asterids</taxon>
        <taxon>lamiids</taxon>
        <taxon>Solanales</taxon>
        <taxon>Solanaceae</taxon>
        <taxon>Nicotianoideae</taxon>
        <taxon>Nicotianeae</taxon>
        <taxon>Nicotiana</taxon>
    </lineage>
</organism>
<feature type="compositionally biased region" description="Low complexity" evidence="2">
    <location>
        <begin position="101"/>
        <end position="115"/>
    </location>
</feature>
<feature type="compositionally biased region" description="Basic and acidic residues" evidence="2">
    <location>
        <begin position="149"/>
        <end position="167"/>
    </location>
</feature>
<dbReference type="OrthoDB" id="1939750at2759"/>
<dbReference type="Proteomes" id="UP000790787">
    <property type="component" value="Chromosome 24"/>
</dbReference>
<dbReference type="PANTHER" id="PTHR33701">
    <property type="entry name" value="TRANSMEMBRANE PROTEIN"/>
    <property type="match status" value="1"/>
</dbReference>
<reference evidence="4" key="2">
    <citation type="submission" date="2025-08" db="UniProtKB">
        <authorList>
            <consortium name="RefSeq"/>
        </authorList>
    </citation>
    <scope>IDENTIFICATION</scope>
    <source>
        <tissue evidence="4">Leaf</tissue>
    </source>
</reference>
<name>A0A1S3Y012_TOBAC</name>
<dbReference type="RefSeq" id="XP_016445317.1">
    <property type="nucleotide sequence ID" value="XM_016589831.1"/>
</dbReference>
<feature type="compositionally biased region" description="Low complexity" evidence="2">
    <location>
        <begin position="212"/>
        <end position="221"/>
    </location>
</feature>
<dbReference type="AlphaFoldDB" id="A0A1S3Y012"/>
<dbReference type="PaxDb" id="4097-A0A1S3Y012"/>
<keyword evidence="1" id="KW-0175">Coiled coil</keyword>
<dbReference type="STRING" id="4097.A0A1S3Y012"/>
<gene>
    <name evidence="4" type="primary">LOC107770511</name>
</gene>
<feature type="compositionally biased region" description="Basic and acidic residues" evidence="2">
    <location>
        <begin position="10"/>
        <end position="21"/>
    </location>
</feature>
<evidence type="ECO:0000256" key="1">
    <source>
        <dbReference type="SAM" id="Coils"/>
    </source>
</evidence>